<dbReference type="RefSeq" id="WP_054359170.1">
    <property type="nucleotide sequence ID" value="NZ_LJYW01000001.1"/>
</dbReference>
<dbReference type="GO" id="GO:0016787">
    <property type="term" value="F:hydrolase activity"/>
    <property type="evidence" value="ECO:0007669"/>
    <property type="project" value="UniProtKB-KW"/>
</dbReference>
<reference evidence="3 4" key="2">
    <citation type="submission" date="2015-10" db="EMBL/GenBank/DDBJ databases">
        <title>Draft Genome Sequence of Prosthecomicrobium hirschii ATCC 27832.</title>
        <authorList>
            <person name="Daniel J."/>
            <person name="Givan S.A."/>
            <person name="Brun Y.V."/>
            <person name="Brown P.J."/>
        </authorList>
    </citation>
    <scope>NUCLEOTIDE SEQUENCE [LARGE SCALE GENOMIC DNA]</scope>
    <source>
        <strain evidence="3 4">16</strain>
    </source>
</reference>
<dbReference type="AlphaFoldDB" id="A0A0P6WEE7"/>
<organism evidence="3 4">
    <name type="scientific">Prosthecodimorpha hirschii</name>
    <dbReference type="NCBI Taxonomy" id="665126"/>
    <lineage>
        <taxon>Bacteria</taxon>
        <taxon>Pseudomonadati</taxon>
        <taxon>Pseudomonadota</taxon>
        <taxon>Alphaproteobacteria</taxon>
        <taxon>Hyphomicrobiales</taxon>
        <taxon>Ancalomicrobiaceae</taxon>
        <taxon>Prosthecodimorpha</taxon>
    </lineage>
</organism>
<dbReference type="Gene3D" id="3.30.428.10">
    <property type="entry name" value="HIT-like"/>
    <property type="match status" value="1"/>
</dbReference>
<gene>
    <name evidence="3" type="ORF">ABB55_12920</name>
</gene>
<dbReference type="PROSITE" id="PS51084">
    <property type="entry name" value="HIT_2"/>
    <property type="match status" value="1"/>
</dbReference>
<dbReference type="InterPro" id="IPR036265">
    <property type="entry name" value="HIT-like_sf"/>
</dbReference>
<dbReference type="InterPro" id="IPR011146">
    <property type="entry name" value="HIT-like"/>
</dbReference>
<dbReference type="InterPro" id="IPR026026">
    <property type="entry name" value="HIT_Hint"/>
</dbReference>
<reference evidence="3 4" key="1">
    <citation type="submission" date="2015-09" db="EMBL/GenBank/DDBJ databases">
        <authorList>
            <person name="Jackson K.R."/>
            <person name="Lunt B.L."/>
            <person name="Fisher J.N.B."/>
            <person name="Gardner A.V."/>
            <person name="Bailey M.E."/>
            <person name="Deus L.M."/>
            <person name="Earl A.S."/>
            <person name="Gibby P.D."/>
            <person name="Hartmann K.A."/>
            <person name="Liu J.E."/>
            <person name="Manci A.M."/>
            <person name="Nielsen D.A."/>
            <person name="Solomon M.B."/>
            <person name="Breakwell D.P."/>
            <person name="Burnett S.H."/>
            <person name="Grose J.H."/>
        </authorList>
    </citation>
    <scope>NUCLEOTIDE SEQUENCE [LARGE SCALE GENOMIC DNA]</scope>
    <source>
        <strain evidence="3 4">16</strain>
    </source>
</reference>
<protein>
    <submittedName>
        <fullName evidence="3">Diadenosine tetraphosphate hydrolase</fullName>
    </submittedName>
</protein>
<feature type="domain" description="HIT" evidence="2">
    <location>
        <begin position="36"/>
        <end position="105"/>
    </location>
</feature>
<sequence>MTGFTLDPRLDADTLPICDLPLSSVRLLIDANYPWVVLVPRQPDLVEIVDLSRHDQGWLWDEIARVSTALRTITGCDKLNVAALGNVVAQLHVHVIARFRTDPAWPAPVWGKVERRPYDPAARDRLIAELRAALA</sequence>
<evidence type="ECO:0000313" key="4">
    <source>
        <dbReference type="Proteomes" id="UP000048984"/>
    </source>
</evidence>
<name>A0A0P6WEE7_9HYPH</name>
<dbReference type="STRING" id="665126.ABB55_12920"/>
<comment type="caution">
    <text evidence="1">Lacks conserved residue(s) required for the propagation of feature annotation.</text>
</comment>
<dbReference type="EMBL" id="LJYW01000001">
    <property type="protein sequence ID" value="KPL53007.1"/>
    <property type="molecule type" value="Genomic_DNA"/>
</dbReference>
<accession>A0A0P6WEE7</accession>
<comment type="caution">
    <text evidence="3">The sequence shown here is derived from an EMBL/GenBank/DDBJ whole genome shotgun (WGS) entry which is preliminary data.</text>
</comment>
<dbReference type="SUPFAM" id="SSF54197">
    <property type="entry name" value="HIT-like"/>
    <property type="match status" value="1"/>
</dbReference>
<evidence type="ECO:0000259" key="2">
    <source>
        <dbReference type="PROSITE" id="PS51084"/>
    </source>
</evidence>
<evidence type="ECO:0000313" key="3">
    <source>
        <dbReference type="EMBL" id="KPL53007.1"/>
    </source>
</evidence>
<keyword evidence="4" id="KW-1185">Reference proteome</keyword>
<dbReference type="Pfam" id="PF01230">
    <property type="entry name" value="HIT"/>
    <property type="match status" value="1"/>
</dbReference>
<keyword evidence="3" id="KW-0378">Hydrolase</keyword>
<dbReference type="Proteomes" id="UP000048984">
    <property type="component" value="Unassembled WGS sequence"/>
</dbReference>
<dbReference type="PIRSF" id="PIRSF000714">
    <property type="entry name" value="HIT"/>
    <property type="match status" value="1"/>
</dbReference>
<evidence type="ECO:0000256" key="1">
    <source>
        <dbReference type="PROSITE-ProRule" id="PRU00464"/>
    </source>
</evidence>
<proteinExistence type="predicted"/>